<reference evidence="2 3" key="1">
    <citation type="submission" date="2016-07" db="EMBL/GenBank/DDBJ databases">
        <title>Draft genome of the white-rot fungus Obba rivulosa 3A-2.</title>
        <authorList>
            <consortium name="DOE Joint Genome Institute"/>
            <person name="Miettinen O."/>
            <person name="Riley R."/>
            <person name="Acob R."/>
            <person name="Barry K."/>
            <person name="Cullen D."/>
            <person name="De Vries R."/>
            <person name="Hainaut M."/>
            <person name="Hatakka A."/>
            <person name="Henrissat B."/>
            <person name="Hilden K."/>
            <person name="Kuo R."/>
            <person name="Labutti K."/>
            <person name="Lipzen A."/>
            <person name="Makela M.R."/>
            <person name="Sandor L."/>
            <person name="Spatafora J.W."/>
            <person name="Grigoriev I.V."/>
            <person name="Hibbett D.S."/>
        </authorList>
    </citation>
    <scope>NUCLEOTIDE SEQUENCE [LARGE SCALE GENOMIC DNA]</scope>
    <source>
        <strain evidence="2 3">3A-2</strain>
    </source>
</reference>
<feature type="compositionally biased region" description="Basic and acidic residues" evidence="1">
    <location>
        <begin position="8"/>
        <end position="22"/>
    </location>
</feature>
<evidence type="ECO:0000256" key="1">
    <source>
        <dbReference type="SAM" id="MobiDB-lite"/>
    </source>
</evidence>
<name>A0A8E2AWK2_9APHY</name>
<dbReference type="Proteomes" id="UP000250043">
    <property type="component" value="Unassembled WGS sequence"/>
</dbReference>
<protein>
    <submittedName>
        <fullName evidence="2">Uncharacterized protein</fullName>
    </submittedName>
</protein>
<evidence type="ECO:0000313" key="2">
    <source>
        <dbReference type="EMBL" id="OCH92373.1"/>
    </source>
</evidence>
<sequence length="616" mass="67096">MAVLSGHGSDEISARDVCRPDNVRSWSQQDEPGASAERQVAHAVGPPEVVSLGRAERSSRNAGLRKPVNGGGNAHLCRASKTRVRARHRARRQACSLGRLLLAWLLPPATHGSPLPALFCQLLFTHVSGCSLFSRLHPLPRRARELFPGAPEARGYTRLLSIPAPLLRRPRWLCATPNPPCQAVREARAVQPPPHAIYPTMTNAVSQLSSERTRSRRIWKGYILTGSMINFAITRSLNSRSWNSRAPFEPRPPPVSPLHDEHAPASMPLLLPCRASPVMLESHVHFSAATAAGFAFVRAATSATLDRGFSPSERTPRTAVPPPPPLLVLDVWVRRASAADARGADPGNANIDARPAEETPHVLSRGFLSRRPPGRCSEPATRPATLGRQAISGPKARCPDGRADRDRILPRRICDVRAHTRCVLDVPAPAVPGIPAGSVRAPPARSSAYRSTHGADACWSSWAASPFTPGALSRVRAQIGRWVPLGLVPKLAVRAHVEGRALGRVGRLPPMGDSVPVDVVDRRSTLNASVVAGLCCARVPRFLVMLSQPPRRERDLHKWVWMIMRSWSYLAFLVTGDIFCTHRSVRSEPLQQSRSFRLRGGASGLHSLSPRHCHSA</sequence>
<keyword evidence="3" id="KW-1185">Reference proteome</keyword>
<accession>A0A8E2AWK2</accession>
<proteinExistence type="predicted"/>
<organism evidence="2 3">
    <name type="scientific">Obba rivulosa</name>
    <dbReference type="NCBI Taxonomy" id="1052685"/>
    <lineage>
        <taxon>Eukaryota</taxon>
        <taxon>Fungi</taxon>
        <taxon>Dikarya</taxon>
        <taxon>Basidiomycota</taxon>
        <taxon>Agaricomycotina</taxon>
        <taxon>Agaricomycetes</taxon>
        <taxon>Polyporales</taxon>
        <taxon>Gelatoporiaceae</taxon>
        <taxon>Obba</taxon>
    </lineage>
</organism>
<feature type="region of interest" description="Disordered" evidence="1">
    <location>
        <begin position="1"/>
        <end position="72"/>
    </location>
</feature>
<dbReference type="EMBL" id="KV722370">
    <property type="protein sequence ID" value="OCH92373.1"/>
    <property type="molecule type" value="Genomic_DNA"/>
</dbReference>
<gene>
    <name evidence="2" type="ORF">OBBRIDRAFT_833493</name>
</gene>
<evidence type="ECO:0000313" key="3">
    <source>
        <dbReference type="Proteomes" id="UP000250043"/>
    </source>
</evidence>
<feature type="region of interest" description="Disordered" evidence="1">
    <location>
        <begin position="340"/>
        <end position="403"/>
    </location>
</feature>
<dbReference type="AlphaFoldDB" id="A0A8E2AWK2"/>